<dbReference type="EMBL" id="AUSU01008995">
    <property type="protein sequence ID" value="EPS58678.1"/>
    <property type="molecule type" value="Genomic_DNA"/>
</dbReference>
<evidence type="ECO:0000256" key="1">
    <source>
        <dbReference type="SAM" id="Phobius"/>
    </source>
</evidence>
<keyword evidence="1" id="KW-0472">Membrane</keyword>
<feature type="non-terminal residue" evidence="2">
    <location>
        <position position="67"/>
    </location>
</feature>
<name>S8D7J3_9LAMI</name>
<feature type="transmembrane region" description="Helical" evidence="1">
    <location>
        <begin position="6"/>
        <end position="24"/>
    </location>
</feature>
<accession>S8D7J3</accession>
<dbReference type="Proteomes" id="UP000015453">
    <property type="component" value="Unassembled WGS sequence"/>
</dbReference>
<dbReference type="OrthoDB" id="1928111at2759"/>
<evidence type="ECO:0000313" key="2">
    <source>
        <dbReference type="EMBL" id="EPS58678.1"/>
    </source>
</evidence>
<gene>
    <name evidence="2" type="ORF">M569_16138</name>
</gene>
<feature type="non-terminal residue" evidence="2">
    <location>
        <position position="1"/>
    </location>
</feature>
<organism evidence="2 3">
    <name type="scientific">Genlisea aurea</name>
    <dbReference type="NCBI Taxonomy" id="192259"/>
    <lineage>
        <taxon>Eukaryota</taxon>
        <taxon>Viridiplantae</taxon>
        <taxon>Streptophyta</taxon>
        <taxon>Embryophyta</taxon>
        <taxon>Tracheophyta</taxon>
        <taxon>Spermatophyta</taxon>
        <taxon>Magnoliopsida</taxon>
        <taxon>eudicotyledons</taxon>
        <taxon>Gunneridae</taxon>
        <taxon>Pentapetalae</taxon>
        <taxon>asterids</taxon>
        <taxon>lamiids</taxon>
        <taxon>Lamiales</taxon>
        <taxon>Lentibulariaceae</taxon>
        <taxon>Genlisea</taxon>
    </lineage>
</organism>
<protein>
    <submittedName>
        <fullName evidence="2">Uncharacterized protein</fullName>
    </submittedName>
</protein>
<reference evidence="2 3" key="1">
    <citation type="journal article" date="2013" name="BMC Genomics">
        <title>The miniature genome of a carnivorous plant Genlisea aurea contains a low number of genes and short non-coding sequences.</title>
        <authorList>
            <person name="Leushkin E.V."/>
            <person name="Sutormin R.A."/>
            <person name="Nabieva E.R."/>
            <person name="Penin A.A."/>
            <person name="Kondrashov A.S."/>
            <person name="Logacheva M.D."/>
        </authorList>
    </citation>
    <scope>NUCLEOTIDE SEQUENCE [LARGE SCALE GENOMIC DNA]</scope>
</reference>
<dbReference type="AlphaFoldDB" id="S8D7J3"/>
<keyword evidence="3" id="KW-1185">Reference proteome</keyword>
<dbReference type="PANTHER" id="PTHR33429:SF2">
    <property type="entry name" value="OS01G0888850 PROTEIN"/>
    <property type="match status" value="1"/>
</dbReference>
<comment type="caution">
    <text evidence="2">The sequence shown here is derived from an EMBL/GenBank/DDBJ whole genome shotgun (WGS) entry which is preliminary data.</text>
</comment>
<keyword evidence="1" id="KW-1133">Transmembrane helix</keyword>
<keyword evidence="1" id="KW-0812">Transmembrane</keyword>
<evidence type="ECO:0000313" key="3">
    <source>
        <dbReference type="Proteomes" id="UP000015453"/>
    </source>
</evidence>
<proteinExistence type="predicted"/>
<dbReference type="PANTHER" id="PTHR33429">
    <property type="entry name" value="OS02G0708000 PROTEIN-RELATED"/>
    <property type="match status" value="1"/>
</dbReference>
<sequence>HGTVGGVVGVLTVITILGVLAAMVGRLCSGRKVIGIGQYDFERWFEAKCSSCIDGRIDALPPRAAEV</sequence>